<evidence type="ECO:0000256" key="1">
    <source>
        <dbReference type="SAM" id="MobiDB-lite"/>
    </source>
</evidence>
<keyword evidence="2" id="KW-1133">Transmembrane helix</keyword>
<name>A0A1H2VGR0_9RHOB</name>
<feature type="region of interest" description="Disordered" evidence="1">
    <location>
        <begin position="47"/>
        <end position="92"/>
    </location>
</feature>
<dbReference type="AlphaFoldDB" id="A0A1H2VGR0"/>
<accession>A0A1H2VGR0</accession>
<protein>
    <submittedName>
        <fullName evidence="3">Uncharacterized protein</fullName>
    </submittedName>
</protein>
<feature type="compositionally biased region" description="Polar residues" evidence="1">
    <location>
        <begin position="65"/>
        <end position="75"/>
    </location>
</feature>
<gene>
    <name evidence="3" type="ORF">SAMN04488238_10363</name>
</gene>
<feature type="transmembrane region" description="Helical" evidence="2">
    <location>
        <begin position="19"/>
        <end position="38"/>
    </location>
</feature>
<keyword evidence="2" id="KW-0472">Membrane</keyword>
<dbReference type="RefSeq" id="WP_092886425.1">
    <property type="nucleotide sequence ID" value="NZ_CP061498.1"/>
</dbReference>
<evidence type="ECO:0000313" key="3">
    <source>
        <dbReference type="EMBL" id="SDW67458.1"/>
    </source>
</evidence>
<organism evidence="3 4">
    <name type="scientific">Roseicitreum antarcticum</name>
    <dbReference type="NCBI Taxonomy" id="564137"/>
    <lineage>
        <taxon>Bacteria</taxon>
        <taxon>Pseudomonadati</taxon>
        <taxon>Pseudomonadota</taxon>
        <taxon>Alphaproteobacteria</taxon>
        <taxon>Rhodobacterales</taxon>
        <taxon>Paracoccaceae</taxon>
        <taxon>Roseicitreum</taxon>
    </lineage>
</organism>
<keyword evidence="2" id="KW-0812">Transmembrane</keyword>
<reference evidence="3 4" key="1">
    <citation type="submission" date="2016-10" db="EMBL/GenBank/DDBJ databases">
        <authorList>
            <person name="de Groot N.N."/>
        </authorList>
    </citation>
    <scope>NUCLEOTIDE SEQUENCE [LARGE SCALE GENOMIC DNA]</scope>
    <source>
        <strain evidence="3 4">CGMCC 1.8894</strain>
    </source>
</reference>
<dbReference type="Proteomes" id="UP000198539">
    <property type="component" value="Unassembled WGS sequence"/>
</dbReference>
<evidence type="ECO:0000256" key="2">
    <source>
        <dbReference type="SAM" id="Phobius"/>
    </source>
</evidence>
<dbReference type="EMBL" id="FNOM01000003">
    <property type="protein sequence ID" value="SDW67458.1"/>
    <property type="molecule type" value="Genomic_DNA"/>
</dbReference>
<feature type="compositionally biased region" description="Polar residues" evidence="1">
    <location>
        <begin position="82"/>
        <end position="92"/>
    </location>
</feature>
<proteinExistence type="predicted"/>
<sequence>MSHSENDVDKQVKRHKAPLLGFAAILAAVAVLLVWWLGQEIEAPDAPLQTPAEVESSSAAPSSPTPQSGTLSDSQLIEPGETATTVQTPVQQ</sequence>
<keyword evidence="4" id="KW-1185">Reference proteome</keyword>
<evidence type="ECO:0000313" key="4">
    <source>
        <dbReference type="Proteomes" id="UP000198539"/>
    </source>
</evidence>